<dbReference type="AlphaFoldDB" id="A0A6C0LJR2"/>
<protein>
    <submittedName>
        <fullName evidence="2">Uncharacterized protein</fullName>
    </submittedName>
</protein>
<reference evidence="2" key="1">
    <citation type="journal article" date="2020" name="Nature">
        <title>Giant virus diversity and host interactions through global metagenomics.</title>
        <authorList>
            <person name="Schulz F."/>
            <person name="Roux S."/>
            <person name="Paez-Espino D."/>
            <person name="Jungbluth S."/>
            <person name="Walsh D.A."/>
            <person name="Denef V.J."/>
            <person name="McMahon K.D."/>
            <person name="Konstantinidis K.T."/>
            <person name="Eloe-Fadrosh E.A."/>
            <person name="Kyrpides N.C."/>
            <person name="Woyke T."/>
        </authorList>
    </citation>
    <scope>NUCLEOTIDE SEQUENCE</scope>
    <source>
        <strain evidence="2">GVMAG-M-3300027804-48</strain>
    </source>
</reference>
<proteinExistence type="predicted"/>
<name>A0A6C0LJR2_9ZZZZ</name>
<dbReference type="EMBL" id="MN740489">
    <property type="protein sequence ID" value="QHU29422.1"/>
    <property type="molecule type" value="Genomic_DNA"/>
</dbReference>
<keyword evidence="1" id="KW-1133">Transmembrane helix</keyword>
<feature type="transmembrane region" description="Helical" evidence="1">
    <location>
        <begin position="24"/>
        <end position="42"/>
    </location>
</feature>
<evidence type="ECO:0000313" key="2">
    <source>
        <dbReference type="EMBL" id="QHU29422.1"/>
    </source>
</evidence>
<sequence>MPRSEEIAEIKNKLEELERIQKRLITIIMLICVVIFILLMSLKFNNY</sequence>
<evidence type="ECO:0000256" key="1">
    <source>
        <dbReference type="SAM" id="Phobius"/>
    </source>
</evidence>
<organism evidence="2">
    <name type="scientific">viral metagenome</name>
    <dbReference type="NCBI Taxonomy" id="1070528"/>
    <lineage>
        <taxon>unclassified sequences</taxon>
        <taxon>metagenomes</taxon>
        <taxon>organismal metagenomes</taxon>
    </lineage>
</organism>
<keyword evidence="1" id="KW-0812">Transmembrane</keyword>
<keyword evidence="1" id="KW-0472">Membrane</keyword>
<accession>A0A6C0LJR2</accession>